<evidence type="ECO:0000313" key="2">
    <source>
        <dbReference type="EMBL" id="VFJ75852.1"/>
    </source>
</evidence>
<reference evidence="2" key="1">
    <citation type="submission" date="2019-02" db="EMBL/GenBank/DDBJ databases">
        <authorList>
            <person name="Gruber-Vodicka R. H."/>
            <person name="Seah K. B. B."/>
        </authorList>
    </citation>
    <scope>NUCLEOTIDE SEQUENCE</scope>
    <source>
        <strain evidence="1">BECK_BZ163</strain>
        <strain evidence="3">BECK_BZ164</strain>
        <strain evidence="2">BECK_BZ165</strain>
    </source>
</reference>
<dbReference type="EMBL" id="CAADFA010000886">
    <property type="protein sequence ID" value="VFJ75852.1"/>
    <property type="molecule type" value="Genomic_DNA"/>
</dbReference>
<proteinExistence type="predicted"/>
<dbReference type="EMBL" id="CAADEZ010000537">
    <property type="protein sequence ID" value="VFJ70215.1"/>
    <property type="molecule type" value="Genomic_DNA"/>
</dbReference>
<sequence>MVLIFFTERALNSAWVDREIKHVLREEKGKGNTFELNKIISLFDSEDAYEKIRERYPELTDDLLHLMPKEYTKLQLGQLVSAIWSKYLSLRGGDVETQRQLLAKDREIFQRDQEIAGLKREIDEMKRDDPKKGQEEEFERYLASGKLNDFIASKGRALTEVDRPDMIPGADVAIAFGLAKKDNRGLFDITPKGQKFFEWFLLRKNENP</sequence>
<evidence type="ECO:0000313" key="1">
    <source>
        <dbReference type="EMBL" id="VFJ70215.1"/>
    </source>
</evidence>
<dbReference type="AlphaFoldDB" id="A0A450U0T7"/>
<organism evidence="2">
    <name type="scientific">Candidatus Kentrum sp. FM</name>
    <dbReference type="NCBI Taxonomy" id="2126340"/>
    <lineage>
        <taxon>Bacteria</taxon>
        <taxon>Pseudomonadati</taxon>
        <taxon>Pseudomonadota</taxon>
        <taxon>Gammaproteobacteria</taxon>
        <taxon>Candidatus Kentrum</taxon>
    </lineage>
</organism>
<evidence type="ECO:0000313" key="3">
    <source>
        <dbReference type="EMBL" id="VFK18019.1"/>
    </source>
</evidence>
<gene>
    <name evidence="1" type="ORF">BECKFM1743A_GA0114220_105375</name>
    <name evidence="3" type="ORF">BECKFM1743B_GA0114221_105195</name>
    <name evidence="2" type="ORF">BECKFM1743C_GA0114222_108862</name>
</gene>
<protein>
    <submittedName>
        <fullName evidence="2">Uncharacterized protein</fullName>
    </submittedName>
</protein>
<dbReference type="EMBL" id="CAADFL010000519">
    <property type="protein sequence ID" value="VFK18019.1"/>
    <property type="molecule type" value="Genomic_DNA"/>
</dbReference>
<accession>A0A450U0T7</accession>
<name>A0A450U0T7_9GAMM</name>